<dbReference type="EMBL" id="FPCK01000002">
    <property type="protein sequence ID" value="SFV35875.1"/>
    <property type="molecule type" value="Genomic_DNA"/>
</dbReference>
<keyword evidence="2" id="KW-1185">Reference proteome</keyword>
<dbReference type="Pfam" id="PF05521">
    <property type="entry name" value="Phage_HCP"/>
    <property type="match status" value="1"/>
</dbReference>
<gene>
    <name evidence="1" type="ORF">SAMN05216456_2262</name>
</gene>
<dbReference type="Gene3D" id="2.40.10.270">
    <property type="entry name" value="Bacteriophage SPP1 head-tail adaptor protein"/>
    <property type="match status" value="1"/>
</dbReference>
<name>A0A1I7NMP0_9HYPH</name>
<reference evidence="1 2" key="1">
    <citation type="submission" date="2016-10" db="EMBL/GenBank/DDBJ databases">
        <authorList>
            <person name="de Groot N.N."/>
        </authorList>
    </citation>
    <scope>NUCLEOTIDE SEQUENCE [LARGE SCALE GENOMIC DNA]</scope>
    <source>
        <strain evidence="1 2">IPL20</strain>
    </source>
</reference>
<dbReference type="AlphaFoldDB" id="A0A1I7NMP0"/>
<evidence type="ECO:0000313" key="2">
    <source>
        <dbReference type="Proteomes" id="UP000199074"/>
    </source>
</evidence>
<dbReference type="STRING" id="429728.SAMN05216456_2262"/>
<dbReference type="InterPro" id="IPR038666">
    <property type="entry name" value="SSP1_head-tail_sf"/>
</dbReference>
<dbReference type="Proteomes" id="UP000199074">
    <property type="component" value="Unassembled WGS sequence"/>
</dbReference>
<evidence type="ECO:0000313" key="1">
    <source>
        <dbReference type="EMBL" id="SFV35875.1"/>
    </source>
</evidence>
<proteinExistence type="predicted"/>
<sequence>MSEKVPPIGTLTDRVQLQRRESLAEAEGGHEHLFVPLGNAWARVRSLSGRQGSDADGRTVAISHAVVLRFRTDLGPGDCILYRGRSLDVVSAADINGRRAYLACACSERQVTG</sequence>
<dbReference type="NCBIfam" id="TIGR01563">
    <property type="entry name" value="gp16_SPP1"/>
    <property type="match status" value="1"/>
</dbReference>
<dbReference type="RefSeq" id="WP_092424589.1">
    <property type="nucleotide sequence ID" value="NZ_FPCK01000002.1"/>
</dbReference>
<protein>
    <submittedName>
        <fullName evidence="1">Phage head-tail adaptor, putative, SPP1 family</fullName>
    </submittedName>
</protein>
<dbReference type="InterPro" id="IPR008767">
    <property type="entry name" value="Phage_SPP1_head-tail_adaptor"/>
</dbReference>
<dbReference type="OrthoDB" id="7570189at2"/>
<accession>A0A1I7NMP0</accession>
<organism evidence="1 2">
    <name type="scientific">Devosia crocina</name>
    <dbReference type="NCBI Taxonomy" id="429728"/>
    <lineage>
        <taxon>Bacteria</taxon>
        <taxon>Pseudomonadati</taxon>
        <taxon>Pseudomonadota</taxon>
        <taxon>Alphaproteobacteria</taxon>
        <taxon>Hyphomicrobiales</taxon>
        <taxon>Devosiaceae</taxon>
        <taxon>Devosia</taxon>
    </lineage>
</organism>